<organism evidence="1 2">
    <name type="scientific">Paramuricea clavata</name>
    <name type="common">Red gorgonian</name>
    <name type="synonym">Violescent sea-whip</name>
    <dbReference type="NCBI Taxonomy" id="317549"/>
    <lineage>
        <taxon>Eukaryota</taxon>
        <taxon>Metazoa</taxon>
        <taxon>Cnidaria</taxon>
        <taxon>Anthozoa</taxon>
        <taxon>Octocorallia</taxon>
        <taxon>Malacalcyonacea</taxon>
        <taxon>Plexauridae</taxon>
        <taxon>Paramuricea</taxon>
    </lineage>
</organism>
<dbReference type="SUPFAM" id="SSF47769">
    <property type="entry name" value="SAM/Pointed domain"/>
    <property type="match status" value="1"/>
</dbReference>
<dbReference type="SUPFAM" id="SSF54236">
    <property type="entry name" value="Ubiquitin-like"/>
    <property type="match status" value="1"/>
</dbReference>
<sequence>SINSNSLLEKSECEIPRKRNRWSGSYKSQIFARKSKSQIQPISIDLFSSGRDLLQVLAEGLGEDINTYNVTLGTKQIDLDKSLFDQEIYHGTTVDLNLRLQGGMHRRKNPAKKTKKKKDNQKAAEILNTESPEMWSKQQVASWVSDKCTEYEIDEEEVSKLKSQNGKGLDRLSKEDWIRRSENHGDLFFDLWGELKRTTLTVEITDKKEIGRHIRYSSI</sequence>
<dbReference type="Gene3D" id="3.10.20.90">
    <property type="entry name" value="Phosphatidylinositol 3-kinase Catalytic Subunit, Chain A, domain 1"/>
    <property type="match status" value="1"/>
</dbReference>
<dbReference type="Pfam" id="PF02198">
    <property type="entry name" value="SAM_PNT"/>
    <property type="match status" value="1"/>
</dbReference>
<comment type="caution">
    <text evidence="1">The sequence shown here is derived from an EMBL/GenBank/DDBJ whole genome shotgun (WGS) entry which is preliminary data.</text>
</comment>
<keyword evidence="2" id="KW-1185">Reference proteome</keyword>
<evidence type="ECO:0000313" key="1">
    <source>
        <dbReference type="EMBL" id="CAB4032850.1"/>
    </source>
</evidence>
<dbReference type="Gene3D" id="1.10.150.50">
    <property type="entry name" value="Transcription Factor, Ets-1"/>
    <property type="match status" value="1"/>
</dbReference>
<accession>A0A6S7JUD4</accession>
<dbReference type="GO" id="GO:0043565">
    <property type="term" value="F:sequence-specific DNA binding"/>
    <property type="evidence" value="ECO:0007669"/>
    <property type="project" value="InterPro"/>
</dbReference>
<reference evidence="1" key="1">
    <citation type="submission" date="2020-04" db="EMBL/GenBank/DDBJ databases">
        <authorList>
            <person name="Alioto T."/>
            <person name="Alioto T."/>
            <person name="Gomez Garrido J."/>
        </authorList>
    </citation>
    <scope>NUCLEOTIDE SEQUENCE</scope>
    <source>
        <strain evidence="1">A484AB</strain>
    </source>
</reference>
<dbReference type="AlphaFoldDB" id="A0A6S7JUD4"/>
<dbReference type="InterPro" id="IPR029071">
    <property type="entry name" value="Ubiquitin-like_domsf"/>
</dbReference>
<evidence type="ECO:0000313" key="2">
    <source>
        <dbReference type="Proteomes" id="UP001152795"/>
    </source>
</evidence>
<feature type="non-terminal residue" evidence="1">
    <location>
        <position position="1"/>
    </location>
</feature>
<dbReference type="InterPro" id="IPR013761">
    <property type="entry name" value="SAM/pointed_sf"/>
</dbReference>
<gene>
    <name evidence="1" type="ORF">PACLA_8A062136</name>
</gene>
<proteinExistence type="predicted"/>
<name>A0A6S7JUD4_PARCT</name>
<dbReference type="Proteomes" id="UP001152795">
    <property type="component" value="Unassembled WGS sequence"/>
</dbReference>
<protein>
    <submittedName>
        <fullName evidence="1">Uncharacterized protein LOC111347295 isoform X2</fullName>
    </submittedName>
</protein>
<dbReference type="EMBL" id="CACRXK020018749">
    <property type="protein sequence ID" value="CAB4032850.1"/>
    <property type="molecule type" value="Genomic_DNA"/>
</dbReference>
<dbReference type="PROSITE" id="PS51433">
    <property type="entry name" value="PNT"/>
    <property type="match status" value="1"/>
</dbReference>
<dbReference type="InterPro" id="IPR003118">
    <property type="entry name" value="Pointed_dom"/>
</dbReference>